<evidence type="ECO:0000256" key="1">
    <source>
        <dbReference type="ARBA" id="ARBA00004141"/>
    </source>
</evidence>
<reference evidence="9 10" key="1">
    <citation type="submission" date="2012-08" db="EMBL/GenBank/DDBJ databases">
        <title>Oryza genome evolution.</title>
        <authorList>
            <person name="Wing R.A."/>
        </authorList>
    </citation>
    <scope>NUCLEOTIDE SEQUENCE</scope>
</reference>
<dbReference type="InterPro" id="IPR030182">
    <property type="entry name" value="PUP_plant"/>
</dbReference>
<dbReference type="GO" id="GO:0016020">
    <property type="term" value="C:membrane"/>
    <property type="evidence" value="ECO:0007669"/>
    <property type="project" value="UniProtKB-SubCell"/>
</dbReference>
<dbReference type="SUPFAM" id="SSF103481">
    <property type="entry name" value="Multidrug resistance efflux transporter EmrE"/>
    <property type="match status" value="1"/>
</dbReference>
<evidence type="ECO:0000256" key="7">
    <source>
        <dbReference type="RuleBase" id="RU368015"/>
    </source>
</evidence>
<evidence type="ECO:0000256" key="4">
    <source>
        <dbReference type="ARBA" id="ARBA00022692"/>
    </source>
</evidence>
<evidence type="ECO:0000256" key="3">
    <source>
        <dbReference type="ARBA" id="ARBA00022448"/>
    </source>
</evidence>
<dbReference type="Gramene" id="LPERR07G11030.1">
    <property type="protein sequence ID" value="LPERR07G11030.1"/>
    <property type="gene ID" value="LPERR07G11030"/>
</dbReference>
<feature type="transmembrane region" description="Helical" evidence="7">
    <location>
        <begin position="336"/>
        <end position="354"/>
    </location>
</feature>
<feature type="transmembrane region" description="Helical" evidence="7">
    <location>
        <begin position="309"/>
        <end position="330"/>
    </location>
</feature>
<dbReference type="Pfam" id="PF16913">
    <property type="entry name" value="PUNUT"/>
    <property type="match status" value="1"/>
</dbReference>
<feature type="transmembrane region" description="Helical" evidence="7">
    <location>
        <begin position="279"/>
        <end position="297"/>
    </location>
</feature>
<feature type="transmembrane region" description="Helical" evidence="7">
    <location>
        <begin position="76"/>
        <end position="96"/>
    </location>
</feature>
<comment type="subcellular location">
    <subcellularLocation>
        <location evidence="1 7">Membrane</location>
        <topology evidence="1 7">Multi-pass membrane protein</topology>
    </subcellularLocation>
</comment>
<evidence type="ECO:0000313" key="9">
    <source>
        <dbReference type="EnsemblPlants" id="LPERR07G11030.1"/>
    </source>
</evidence>
<reference evidence="9" key="3">
    <citation type="submission" date="2015-04" db="UniProtKB">
        <authorList>
            <consortium name="EnsemblPlants"/>
        </authorList>
    </citation>
    <scope>IDENTIFICATION</scope>
</reference>
<evidence type="ECO:0000256" key="6">
    <source>
        <dbReference type="ARBA" id="ARBA00023136"/>
    </source>
</evidence>
<dbReference type="STRING" id="77586.A0A0D9WYH2"/>
<keyword evidence="10" id="KW-1185">Reference proteome</keyword>
<dbReference type="InterPro" id="IPR037185">
    <property type="entry name" value="EmrE-like"/>
</dbReference>
<feature type="region of interest" description="Disordered" evidence="8">
    <location>
        <begin position="15"/>
        <end position="36"/>
    </location>
</feature>
<feature type="transmembrane region" description="Helical" evidence="7">
    <location>
        <begin position="108"/>
        <end position="129"/>
    </location>
</feature>
<dbReference type="AlphaFoldDB" id="A0A0D9WYH2"/>
<evidence type="ECO:0000256" key="5">
    <source>
        <dbReference type="ARBA" id="ARBA00022989"/>
    </source>
</evidence>
<proteinExistence type="inferred from homology"/>
<feature type="compositionally biased region" description="Basic and acidic residues" evidence="8">
    <location>
        <begin position="20"/>
        <end position="29"/>
    </location>
</feature>
<dbReference type="Proteomes" id="UP000032180">
    <property type="component" value="Chromosome 7"/>
</dbReference>
<comment type="similarity">
    <text evidence="2 7">Belongs to the purine permeases (TC 2.A.7.14) family.</text>
</comment>
<keyword evidence="5 7" id="KW-1133">Transmembrane helix</keyword>
<keyword evidence="3 7" id="KW-0813">Transport</keyword>
<feature type="transmembrane region" description="Helical" evidence="7">
    <location>
        <begin position="168"/>
        <end position="185"/>
    </location>
</feature>
<dbReference type="GO" id="GO:0005345">
    <property type="term" value="F:purine nucleobase transmembrane transporter activity"/>
    <property type="evidence" value="ECO:0007669"/>
    <property type="project" value="UniProtKB-UniRule"/>
</dbReference>
<protein>
    <recommendedName>
        <fullName evidence="7">Probable purine permease</fullName>
    </recommendedName>
</protein>
<keyword evidence="6 7" id="KW-0472">Membrane</keyword>
<dbReference type="eggNOG" id="ENOG502QRUH">
    <property type="taxonomic scope" value="Eukaryota"/>
</dbReference>
<dbReference type="EnsemblPlants" id="LPERR07G11030.1">
    <property type="protein sequence ID" value="LPERR07G11030.1"/>
    <property type="gene ID" value="LPERR07G11030"/>
</dbReference>
<dbReference type="GO" id="GO:0015211">
    <property type="term" value="F:purine nucleoside transmembrane transporter activity"/>
    <property type="evidence" value="ECO:0007669"/>
    <property type="project" value="UniProtKB-UniRule"/>
</dbReference>
<feature type="transmembrane region" description="Helical" evidence="7">
    <location>
        <begin position="135"/>
        <end position="156"/>
    </location>
</feature>
<keyword evidence="4 7" id="KW-0812">Transmembrane</keyword>
<dbReference type="HOGENOM" id="CLU_043459_2_1_1"/>
<feature type="transmembrane region" description="Helical" evidence="7">
    <location>
        <begin position="239"/>
        <end position="259"/>
    </location>
</feature>
<dbReference type="PANTHER" id="PTHR31376">
    <property type="entry name" value="OS09G0467300 PROTEIN-RELATED"/>
    <property type="match status" value="1"/>
</dbReference>
<reference evidence="10" key="2">
    <citation type="submission" date="2013-12" db="EMBL/GenBank/DDBJ databases">
        <authorList>
            <person name="Yu Y."/>
            <person name="Lee S."/>
            <person name="de Baynast K."/>
            <person name="Wissotski M."/>
            <person name="Liu L."/>
            <person name="Talag J."/>
            <person name="Goicoechea J."/>
            <person name="Angelova A."/>
            <person name="Jetty R."/>
            <person name="Kudrna D."/>
            <person name="Golser W."/>
            <person name="Rivera L."/>
            <person name="Zhang J."/>
            <person name="Wing R."/>
        </authorList>
    </citation>
    <scope>NUCLEOTIDE SEQUENCE</scope>
</reference>
<accession>A0A0D9WYH2</accession>
<organism evidence="9 10">
    <name type="scientific">Leersia perrieri</name>
    <dbReference type="NCBI Taxonomy" id="77586"/>
    <lineage>
        <taxon>Eukaryota</taxon>
        <taxon>Viridiplantae</taxon>
        <taxon>Streptophyta</taxon>
        <taxon>Embryophyta</taxon>
        <taxon>Tracheophyta</taxon>
        <taxon>Spermatophyta</taxon>
        <taxon>Magnoliopsida</taxon>
        <taxon>Liliopsida</taxon>
        <taxon>Poales</taxon>
        <taxon>Poaceae</taxon>
        <taxon>BOP clade</taxon>
        <taxon>Oryzoideae</taxon>
        <taxon>Oryzeae</taxon>
        <taxon>Oryzinae</taxon>
        <taxon>Leersia</taxon>
    </lineage>
</organism>
<evidence type="ECO:0000256" key="8">
    <source>
        <dbReference type="SAM" id="MobiDB-lite"/>
    </source>
</evidence>
<feature type="transmembrane region" description="Helical" evidence="7">
    <location>
        <begin position="205"/>
        <end position="227"/>
    </location>
</feature>
<feature type="transmembrane region" description="Helical" evidence="7">
    <location>
        <begin position="44"/>
        <end position="64"/>
    </location>
</feature>
<name>A0A0D9WYH2_9ORYZ</name>
<sequence length="383" mass="41024">MPQGFGKSQQVLANIPQQGSRHDEGREVPESATDGSKRRTIQRCMLVLADVLMLLVGEAMAPLLSRLYYNSGGNSLWMTTLMQSAGSPLLAIPLLLTPRAAAGEPLPAVFKMAAICVGLGLIIGCDNLMYSYAMLYLPVSTFSLMSSTQLAFNAVTSRLINSQRFTSLILNSVVVLTFSAMLLGVDNRDGSSGSNVVPHGKHVVGIILTLSASAVHALILSLFEVTFEKVIKATTLRWVLKMQIFTNMVALVVSMMALFASGEWRSIHGEMVMFKNGKVSYVVTLIGIAVGWQAAALGAMRLIARVSSLFANVTGTLALPLVPVLAVMLFGDRMTGIKVVAMLMAVWGFLSYVYHGRRAAAARKGRVHAVAGCIVCAGRISNV</sequence>
<dbReference type="PANTHER" id="PTHR31376:SF49">
    <property type="entry name" value="PURINE PERMEASE-RELATED"/>
    <property type="match status" value="1"/>
</dbReference>
<evidence type="ECO:0000313" key="10">
    <source>
        <dbReference type="Proteomes" id="UP000032180"/>
    </source>
</evidence>
<evidence type="ECO:0000256" key="2">
    <source>
        <dbReference type="ARBA" id="ARBA00006213"/>
    </source>
</evidence>